<feature type="transmembrane region" description="Helical" evidence="9">
    <location>
        <begin position="68"/>
        <end position="97"/>
    </location>
</feature>
<dbReference type="OrthoDB" id="369569at2759"/>
<evidence type="ECO:0000256" key="8">
    <source>
        <dbReference type="SAM" id="MobiDB-lite"/>
    </source>
</evidence>
<protein>
    <recommendedName>
        <fullName evidence="3">ER membrane protein complex subunit 4</fullName>
    </recommendedName>
</protein>
<feature type="region of interest" description="Disordered" evidence="8">
    <location>
        <begin position="1"/>
        <end position="26"/>
    </location>
</feature>
<evidence type="ECO:0000256" key="4">
    <source>
        <dbReference type="ARBA" id="ARBA00022692"/>
    </source>
</evidence>
<evidence type="ECO:0000256" key="9">
    <source>
        <dbReference type="SAM" id="Phobius"/>
    </source>
</evidence>
<evidence type="ECO:0000256" key="6">
    <source>
        <dbReference type="ARBA" id="ARBA00022989"/>
    </source>
</evidence>
<accession>A0A835Z218</accession>
<evidence type="ECO:0000256" key="7">
    <source>
        <dbReference type="ARBA" id="ARBA00023136"/>
    </source>
</evidence>
<feature type="compositionally biased region" description="Basic and acidic residues" evidence="8">
    <location>
        <begin position="1"/>
        <end position="10"/>
    </location>
</feature>
<keyword evidence="4 9" id="KW-0812">Transmembrane</keyword>
<comment type="caution">
    <text evidence="10">The sequence shown here is derived from an EMBL/GenBank/DDBJ whole genome shotgun (WGS) entry which is preliminary data.</text>
</comment>
<evidence type="ECO:0000256" key="2">
    <source>
        <dbReference type="ARBA" id="ARBA00007715"/>
    </source>
</evidence>
<reference evidence="10" key="1">
    <citation type="submission" date="2021-02" db="EMBL/GenBank/DDBJ databases">
        <title>First Annotated Genome of the Yellow-green Alga Tribonema minus.</title>
        <authorList>
            <person name="Mahan K.M."/>
        </authorList>
    </citation>
    <scope>NUCLEOTIDE SEQUENCE</scope>
    <source>
        <strain evidence="10">UTEX B ZZ1240</strain>
    </source>
</reference>
<evidence type="ECO:0000256" key="5">
    <source>
        <dbReference type="ARBA" id="ARBA00022824"/>
    </source>
</evidence>
<dbReference type="Pfam" id="PF06417">
    <property type="entry name" value="EMC4"/>
    <property type="match status" value="1"/>
</dbReference>
<name>A0A835Z218_9STRA</name>
<evidence type="ECO:0000256" key="3">
    <source>
        <dbReference type="ARBA" id="ARBA00020820"/>
    </source>
</evidence>
<keyword evidence="5" id="KW-0256">Endoplasmic reticulum</keyword>
<keyword evidence="11" id="KW-1185">Reference proteome</keyword>
<gene>
    <name evidence="10" type="ORF">JKP88DRAFT_236494</name>
</gene>
<feature type="transmembrane region" description="Helical" evidence="9">
    <location>
        <begin position="118"/>
        <end position="135"/>
    </location>
</feature>
<dbReference type="Proteomes" id="UP000664859">
    <property type="component" value="Unassembled WGS sequence"/>
</dbReference>
<dbReference type="GO" id="GO:0005789">
    <property type="term" value="C:endoplasmic reticulum membrane"/>
    <property type="evidence" value="ECO:0007669"/>
    <property type="project" value="UniProtKB-SubCell"/>
</dbReference>
<dbReference type="EMBL" id="JAFCMP010000121">
    <property type="protein sequence ID" value="KAG5185811.1"/>
    <property type="molecule type" value="Genomic_DNA"/>
</dbReference>
<dbReference type="AlphaFoldDB" id="A0A835Z218"/>
<dbReference type="InterPro" id="IPR009445">
    <property type="entry name" value="TMEM85/Emc4"/>
</dbReference>
<comment type="similarity">
    <text evidence="2">Belongs to the EMC4 family.</text>
</comment>
<comment type="subcellular location">
    <subcellularLocation>
        <location evidence="1">Endoplasmic reticulum membrane</location>
        <topology evidence="1">Multi-pass membrane protein</topology>
    </subcellularLocation>
</comment>
<evidence type="ECO:0000256" key="1">
    <source>
        <dbReference type="ARBA" id="ARBA00004477"/>
    </source>
</evidence>
<evidence type="ECO:0000313" key="10">
    <source>
        <dbReference type="EMBL" id="KAG5185811.1"/>
    </source>
</evidence>
<dbReference type="PANTHER" id="PTHR19315">
    <property type="entry name" value="ER MEMBRANE PROTEIN COMPLEX SUBUNIT 4"/>
    <property type="match status" value="1"/>
</dbReference>
<proteinExistence type="inferred from homology"/>
<organism evidence="10 11">
    <name type="scientific">Tribonema minus</name>
    <dbReference type="NCBI Taxonomy" id="303371"/>
    <lineage>
        <taxon>Eukaryota</taxon>
        <taxon>Sar</taxon>
        <taxon>Stramenopiles</taxon>
        <taxon>Ochrophyta</taxon>
        <taxon>PX clade</taxon>
        <taxon>Xanthophyceae</taxon>
        <taxon>Tribonematales</taxon>
        <taxon>Tribonemataceae</taxon>
        <taxon>Tribonema</taxon>
    </lineage>
</organism>
<sequence>MAADGRRWQFDLRSTPPGGIPKPPGFTMGASASRELETRSSAAQLAMKNQRAMQVARMPGQSLFMNGFMMYMAGSSINIFSIMITGMVLSSAATGLMNVNKAFASLDDGKVKLMTPKAIYFALNVAGLALALYKLTSLGLLPVTSADWTSRLPLKALAEHSGAPLAL</sequence>
<evidence type="ECO:0000313" key="11">
    <source>
        <dbReference type="Proteomes" id="UP000664859"/>
    </source>
</evidence>
<keyword evidence="6 9" id="KW-1133">Transmembrane helix</keyword>
<keyword evidence="7 9" id="KW-0472">Membrane</keyword>